<proteinExistence type="predicted"/>
<sequence length="48" mass="5851">MKLQNKFSYTFLFYLEIFDLGYSNLTKIIDIIAFIDVNFIRILKNEKR</sequence>
<dbReference type="EMBL" id="FQWH01000001">
    <property type="protein sequence ID" value="SHG08696.1"/>
    <property type="molecule type" value="Genomic_DNA"/>
</dbReference>
<feature type="transmembrane region" description="Helical" evidence="1">
    <location>
        <begin position="20"/>
        <end position="40"/>
    </location>
</feature>
<keyword evidence="1" id="KW-0472">Membrane</keyword>
<reference evidence="2 3" key="1">
    <citation type="submission" date="2016-11" db="EMBL/GenBank/DDBJ databases">
        <authorList>
            <person name="Jaros S."/>
            <person name="Januszkiewicz K."/>
            <person name="Wedrychowicz H."/>
        </authorList>
    </citation>
    <scope>NUCLEOTIDE SEQUENCE [LARGE SCALE GENOMIC DNA]</scope>
    <source>
        <strain evidence="2 3">DSM 6792</strain>
    </source>
</reference>
<evidence type="ECO:0000256" key="1">
    <source>
        <dbReference type="SAM" id="Phobius"/>
    </source>
</evidence>
<name>A0A1M5GYD6_FLAJO</name>
<keyword evidence="1" id="KW-0812">Transmembrane</keyword>
<protein>
    <submittedName>
        <fullName evidence="2">Uncharacterized protein</fullName>
    </submittedName>
</protein>
<accession>A0A1M5GYD6</accession>
<dbReference type="AlphaFoldDB" id="A0A1M5GYD6"/>
<evidence type="ECO:0000313" key="2">
    <source>
        <dbReference type="EMBL" id="SHG08696.1"/>
    </source>
</evidence>
<keyword evidence="1" id="KW-1133">Transmembrane helix</keyword>
<organism evidence="2 3">
    <name type="scientific">Flavobacterium johnsoniae</name>
    <name type="common">Cytophaga johnsonae</name>
    <dbReference type="NCBI Taxonomy" id="986"/>
    <lineage>
        <taxon>Bacteria</taxon>
        <taxon>Pseudomonadati</taxon>
        <taxon>Bacteroidota</taxon>
        <taxon>Flavobacteriia</taxon>
        <taxon>Flavobacteriales</taxon>
        <taxon>Flavobacteriaceae</taxon>
        <taxon>Flavobacterium</taxon>
    </lineage>
</organism>
<gene>
    <name evidence="2" type="ORF">SAMN05444388_101618</name>
</gene>
<evidence type="ECO:0000313" key="3">
    <source>
        <dbReference type="Proteomes" id="UP000184112"/>
    </source>
</evidence>
<dbReference type="Proteomes" id="UP000184112">
    <property type="component" value="Unassembled WGS sequence"/>
</dbReference>